<reference evidence="1" key="1">
    <citation type="journal article" date="2023" name="Genome Biol. Evol.">
        <title>Long-read-based Genome Assembly of Drosophila gunungcola Reveals Fewer Chemosensory Genes in Flower-breeding Species.</title>
        <authorList>
            <person name="Negi A."/>
            <person name="Liao B.Y."/>
            <person name="Yeh S.D."/>
        </authorList>
    </citation>
    <scope>NUCLEOTIDE SEQUENCE</scope>
    <source>
        <strain evidence="1">Sukarami</strain>
    </source>
</reference>
<name>A0A9Q0BKL7_9MUSC</name>
<dbReference type="EMBL" id="JAMKOV010000032">
    <property type="protein sequence ID" value="KAI8035662.1"/>
    <property type="molecule type" value="Genomic_DNA"/>
</dbReference>
<sequence>MNSYIVQTRAWLCGNTKISLPQKRIRTSYRHAHVYVETSPSFYAGSTPCPRFSRSAAQCLWGVSADTPSYHSFSLG</sequence>
<gene>
    <name evidence="1" type="ORF">M5D96_011575</name>
</gene>
<comment type="caution">
    <text evidence="1">The sequence shown here is derived from an EMBL/GenBank/DDBJ whole genome shotgun (WGS) entry which is preliminary data.</text>
</comment>
<dbReference type="AlphaFoldDB" id="A0A9Q0BKL7"/>
<evidence type="ECO:0000313" key="1">
    <source>
        <dbReference type="EMBL" id="KAI8035662.1"/>
    </source>
</evidence>
<dbReference type="Proteomes" id="UP001059596">
    <property type="component" value="Unassembled WGS sequence"/>
</dbReference>
<accession>A0A9Q0BKL7</accession>
<organism evidence="1 2">
    <name type="scientific">Drosophila gunungcola</name>
    <name type="common">fruit fly</name>
    <dbReference type="NCBI Taxonomy" id="103775"/>
    <lineage>
        <taxon>Eukaryota</taxon>
        <taxon>Metazoa</taxon>
        <taxon>Ecdysozoa</taxon>
        <taxon>Arthropoda</taxon>
        <taxon>Hexapoda</taxon>
        <taxon>Insecta</taxon>
        <taxon>Pterygota</taxon>
        <taxon>Neoptera</taxon>
        <taxon>Endopterygota</taxon>
        <taxon>Diptera</taxon>
        <taxon>Brachycera</taxon>
        <taxon>Muscomorpha</taxon>
        <taxon>Ephydroidea</taxon>
        <taxon>Drosophilidae</taxon>
        <taxon>Drosophila</taxon>
        <taxon>Sophophora</taxon>
    </lineage>
</organism>
<proteinExistence type="predicted"/>
<protein>
    <submittedName>
        <fullName evidence="1">Uncharacterized protein</fullName>
    </submittedName>
</protein>
<keyword evidence="2" id="KW-1185">Reference proteome</keyword>
<evidence type="ECO:0000313" key="2">
    <source>
        <dbReference type="Proteomes" id="UP001059596"/>
    </source>
</evidence>